<gene>
    <name evidence="2" type="ORF">PR048_008150</name>
</gene>
<organism evidence="2 3">
    <name type="scientific">Dryococelus australis</name>
    <dbReference type="NCBI Taxonomy" id="614101"/>
    <lineage>
        <taxon>Eukaryota</taxon>
        <taxon>Metazoa</taxon>
        <taxon>Ecdysozoa</taxon>
        <taxon>Arthropoda</taxon>
        <taxon>Hexapoda</taxon>
        <taxon>Insecta</taxon>
        <taxon>Pterygota</taxon>
        <taxon>Neoptera</taxon>
        <taxon>Polyneoptera</taxon>
        <taxon>Phasmatodea</taxon>
        <taxon>Verophasmatodea</taxon>
        <taxon>Anareolatae</taxon>
        <taxon>Phasmatidae</taxon>
        <taxon>Eurycanthinae</taxon>
        <taxon>Dryococelus</taxon>
    </lineage>
</organism>
<comment type="caution">
    <text evidence="2">The sequence shown here is derived from an EMBL/GenBank/DDBJ whole genome shotgun (WGS) entry which is preliminary data.</text>
</comment>
<accession>A0ABQ9HWA3</accession>
<evidence type="ECO:0000256" key="1">
    <source>
        <dbReference type="ARBA" id="ARBA00010105"/>
    </source>
</evidence>
<proteinExistence type="inferred from homology"/>
<reference evidence="2 3" key="1">
    <citation type="submission" date="2023-02" db="EMBL/GenBank/DDBJ databases">
        <title>LHISI_Scaffold_Assembly.</title>
        <authorList>
            <person name="Stuart O.P."/>
            <person name="Cleave R."/>
            <person name="Magrath M.J.L."/>
            <person name="Mikheyev A.S."/>
        </authorList>
    </citation>
    <scope>NUCLEOTIDE SEQUENCE [LARGE SCALE GENOMIC DNA]</scope>
    <source>
        <strain evidence="2">Daus_M_001</strain>
        <tissue evidence="2">Leg muscle</tissue>
    </source>
</reference>
<protein>
    <submittedName>
        <fullName evidence="2">Uncharacterized protein</fullName>
    </submittedName>
</protein>
<evidence type="ECO:0000313" key="2">
    <source>
        <dbReference type="EMBL" id="KAJ8888658.1"/>
    </source>
</evidence>
<keyword evidence="3" id="KW-1185">Reference proteome</keyword>
<dbReference type="Pfam" id="PF03690">
    <property type="entry name" value="MYG1_exonuc"/>
    <property type="match status" value="1"/>
</dbReference>
<comment type="similarity">
    <text evidence="1">Belongs to the MYG1 family.</text>
</comment>
<dbReference type="InterPro" id="IPR003226">
    <property type="entry name" value="MYG1_exonuclease"/>
</dbReference>
<evidence type="ECO:0000313" key="3">
    <source>
        <dbReference type="Proteomes" id="UP001159363"/>
    </source>
</evidence>
<name>A0ABQ9HWA3_9NEOP</name>
<sequence length="347" mass="39898">MVDEPSVKIRKMEQTVGTHNGVFHCDEVLACFMLKLLPQYKNATIVRSRDQKVLDTCDVVVDVGGEYDPVHHRYDHHQRTFNESMSTLRPGKPWKTKLSSAGLVYHHFGSDILREVLENPADKEMLKNIFDQIYEYFIQEIDGIDNGVQMFDGEPNYRITTNLSARVGRLNTSWNAENEDQEKNFQEAYTMVGKEFVDRVVSAARVWWPARSLVLEAIQNRYQVHSSGEVIEFPGGRACPWKEHLFELEKQLDIQPTIKFVLFRDINNSWRVQCVPVAVGSYICRLFLLEQWQGLRDKELSSVTGIDGCVFVHATGFIGGNRTRDGVFKMAIKCLEERDKTKVSENS</sequence>
<dbReference type="Proteomes" id="UP001159363">
    <property type="component" value="Chromosome 3"/>
</dbReference>
<dbReference type="PANTHER" id="PTHR11215:SF1">
    <property type="entry name" value="MYG1 EXONUCLEASE"/>
    <property type="match status" value="1"/>
</dbReference>
<dbReference type="EMBL" id="JARBHB010000003">
    <property type="protein sequence ID" value="KAJ8888658.1"/>
    <property type="molecule type" value="Genomic_DNA"/>
</dbReference>
<dbReference type="PANTHER" id="PTHR11215">
    <property type="entry name" value="METAL DEPENDENT HYDROLASE - RELATED"/>
    <property type="match status" value="1"/>
</dbReference>